<sequence length="259" mass="30217">MEVHHHAHAPKKWNEYITEFIMLFAAVTLGFLAENFREHQIENNRAKEYLELFKTEIKRNNTAIDSVLKFGTPVLIQNEKLYFSLYADKNLSNETIANSLDLMVYRFSNDKRIFELMKNSGSLRYIKDKKLIEEINAYETDADFAEFRTFDQESSAGKLFWEFLVQKMPPALLMKWLNRPDLDYIANLSPAYANLYAANKQAIETDLKNVRLSEDVKSVLLKYLMNKCTIQKLSILNLKIIKKKSDPLLAHIDTYLATN</sequence>
<evidence type="ECO:0000256" key="1">
    <source>
        <dbReference type="SAM" id="Phobius"/>
    </source>
</evidence>
<reference evidence="2 3" key="1">
    <citation type="submission" date="2024-03" db="EMBL/GenBank/DDBJ databases">
        <title>Aquirufa genome sequencing.</title>
        <authorList>
            <person name="Pitt A."/>
            <person name="Hahn M.W."/>
        </authorList>
    </citation>
    <scope>NUCLEOTIDE SEQUENCE [LARGE SCALE GENOMIC DNA]</scope>
    <source>
        <strain evidence="2 3">PLAD-142S6K</strain>
    </source>
</reference>
<dbReference type="RefSeq" id="WP_377977277.1">
    <property type="nucleotide sequence ID" value="NZ_JBBKYA010000006.1"/>
</dbReference>
<dbReference type="Proteomes" id="UP001598114">
    <property type="component" value="Unassembled WGS sequence"/>
</dbReference>
<proteinExistence type="predicted"/>
<dbReference type="EMBL" id="JBBKYA010000006">
    <property type="protein sequence ID" value="MFD3276836.1"/>
    <property type="molecule type" value="Genomic_DNA"/>
</dbReference>
<feature type="transmembrane region" description="Helical" evidence="1">
    <location>
        <begin position="16"/>
        <end position="33"/>
    </location>
</feature>
<evidence type="ECO:0000313" key="2">
    <source>
        <dbReference type="EMBL" id="MFD3276836.1"/>
    </source>
</evidence>
<keyword evidence="3" id="KW-1185">Reference proteome</keyword>
<accession>A0ABW6D4Z4</accession>
<keyword evidence="1" id="KW-0812">Transmembrane</keyword>
<keyword evidence="1" id="KW-0472">Membrane</keyword>
<protein>
    <submittedName>
        <fullName evidence="2">Uncharacterized protein</fullName>
    </submittedName>
</protein>
<organism evidence="2 3">
    <name type="scientific">Aquirufa echingensis</name>
    <dbReference type="NCBI Taxonomy" id="3096516"/>
    <lineage>
        <taxon>Bacteria</taxon>
        <taxon>Pseudomonadati</taxon>
        <taxon>Bacteroidota</taxon>
        <taxon>Cytophagia</taxon>
        <taxon>Cytophagales</taxon>
        <taxon>Flectobacillaceae</taxon>
        <taxon>Aquirufa</taxon>
    </lineage>
</organism>
<comment type="caution">
    <text evidence="2">The sequence shown here is derived from an EMBL/GenBank/DDBJ whole genome shotgun (WGS) entry which is preliminary data.</text>
</comment>
<gene>
    <name evidence="2" type="ORF">SKC38_11410</name>
</gene>
<name>A0ABW6D4Z4_9BACT</name>
<keyword evidence="1" id="KW-1133">Transmembrane helix</keyword>
<evidence type="ECO:0000313" key="3">
    <source>
        <dbReference type="Proteomes" id="UP001598114"/>
    </source>
</evidence>